<keyword evidence="4" id="KW-0217">Developmental protein</keyword>
<protein>
    <recommendedName>
        <fullName evidence="3">AF4/FMR2 family member lilli</fullName>
    </recommendedName>
    <alternativeName>
        <fullName evidence="12">Protein lilliputian</fullName>
    </alternativeName>
</protein>
<dbReference type="Proteomes" id="UP000094527">
    <property type="component" value="Unassembled WGS sequence"/>
</dbReference>
<comment type="caution">
    <text evidence="14">The sequence shown here is derived from an EMBL/GenBank/DDBJ whole genome shotgun (WGS) entry which is preliminary data.</text>
</comment>
<gene>
    <name evidence="14" type="ORF">Ocin01_17207</name>
</gene>
<keyword evidence="9" id="KW-0804">Transcription</keyword>
<evidence type="ECO:0000256" key="7">
    <source>
        <dbReference type="ARBA" id="ARBA00023015"/>
    </source>
</evidence>
<dbReference type="STRING" id="48709.A0A1D2M922"/>
<feature type="domain" description="AF4/FMR2 C-terminal homology" evidence="13">
    <location>
        <begin position="163"/>
        <end position="218"/>
    </location>
</feature>
<feature type="domain" description="AF4/FMR2 C-terminal homology" evidence="13">
    <location>
        <begin position="8"/>
        <end position="108"/>
    </location>
</feature>
<dbReference type="GO" id="GO:0032783">
    <property type="term" value="C:super elongation complex"/>
    <property type="evidence" value="ECO:0007669"/>
    <property type="project" value="TreeGrafter"/>
</dbReference>
<evidence type="ECO:0000256" key="9">
    <source>
        <dbReference type="ARBA" id="ARBA00023163"/>
    </source>
</evidence>
<evidence type="ECO:0000256" key="12">
    <source>
        <dbReference type="ARBA" id="ARBA00032149"/>
    </source>
</evidence>
<dbReference type="PANTHER" id="PTHR10528:SF17">
    <property type="entry name" value="AF4_FMR2 FAMILY MEMBER LILLI"/>
    <property type="match status" value="1"/>
</dbReference>
<keyword evidence="15" id="KW-1185">Reference proteome</keyword>
<evidence type="ECO:0000256" key="5">
    <source>
        <dbReference type="ARBA" id="ARBA00022553"/>
    </source>
</evidence>
<keyword evidence="8" id="KW-0238">DNA-binding</keyword>
<dbReference type="OrthoDB" id="6382204at2759"/>
<feature type="non-terminal residue" evidence="14">
    <location>
        <position position="1"/>
    </location>
</feature>
<organism evidence="14 15">
    <name type="scientific">Orchesella cincta</name>
    <name type="common">Springtail</name>
    <name type="synonym">Podura cincta</name>
    <dbReference type="NCBI Taxonomy" id="48709"/>
    <lineage>
        <taxon>Eukaryota</taxon>
        <taxon>Metazoa</taxon>
        <taxon>Ecdysozoa</taxon>
        <taxon>Arthropoda</taxon>
        <taxon>Hexapoda</taxon>
        <taxon>Collembola</taxon>
        <taxon>Entomobryomorpha</taxon>
        <taxon>Entomobryoidea</taxon>
        <taxon>Orchesellidae</taxon>
        <taxon>Orchesellinae</taxon>
        <taxon>Orchesella</taxon>
    </lineage>
</organism>
<evidence type="ECO:0000256" key="4">
    <source>
        <dbReference type="ARBA" id="ARBA00022473"/>
    </source>
</evidence>
<evidence type="ECO:0000256" key="3">
    <source>
        <dbReference type="ARBA" id="ARBA00021888"/>
    </source>
</evidence>
<dbReference type="GO" id="GO:0007366">
    <property type="term" value="P:periodic partitioning by pair rule gene"/>
    <property type="evidence" value="ECO:0007669"/>
    <property type="project" value="UniProtKB-KW"/>
</dbReference>
<evidence type="ECO:0000256" key="10">
    <source>
        <dbReference type="ARBA" id="ARBA00023242"/>
    </source>
</evidence>
<keyword evidence="5" id="KW-0597">Phosphoprotein</keyword>
<dbReference type="InterPro" id="IPR043640">
    <property type="entry name" value="AF4/FMR2_CHD"/>
</dbReference>
<accession>A0A1D2M922</accession>
<evidence type="ECO:0000256" key="6">
    <source>
        <dbReference type="ARBA" id="ARBA00022788"/>
    </source>
</evidence>
<dbReference type="InterPro" id="IPR007797">
    <property type="entry name" value="AF4/FMR2"/>
</dbReference>
<dbReference type="AlphaFoldDB" id="A0A1D2M922"/>
<keyword evidence="10" id="KW-0539">Nucleus</keyword>
<evidence type="ECO:0000256" key="11">
    <source>
        <dbReference type="ARBA" id="ARBA00024653"/>
    </source>
</evidence>
<sequence>LSEWIDFVLEAQKLQQSATALDESEVATKALLCLEGAMYLILTGMSMEKSPNLDSEALKMYVDTLDLIGDIGSVFSTELGPLEAKIVVLTTRCQSLLLLKLFQFNTRLGTNVVWYINDYLQRCPVPKIVPMSQSSGKRPPQIMAEIPYQLYEDFNKVFATQMALLNAQELWGRADQLASYHGIEETFKQLDIQCGPLTFKSPLVDLVRYVKEAARMLKPGLAGTRK</sequence>
<dbReference type="GO" id="GO:0003677">
    <property type="term" value="F:DNA binding"/>
    <property type="evidence" value="ECO:0007669"/>
    <property type="project" value="UniProtKB-KW"/>
</dbReference>
<evidence type="ECO:0000313" key="14">
    <source>
        <dbReference type="EMBL" id="ODM89475.1"/>
    </source>
</evidence>
<keyword evidence="6" id="KW-0562">Pair-rule protein</keyword>
<dbReference type="PANTHER" id="PTHR10528">
    <property type="entry name" value="AF4/FMR2 FAMILY MEMBER"/>
    <property type="match status" value="1"/>
</dbReference>
<evidence type="ECO:0000256" key="8">
    <source>
        <dbReference type="ARBA" id="ARBA00023125"/>
    </source>
</evidence>
<dbReference type="GO" id="GO:0010468">
    <property type="term" value="P:regulation of gene expression"/>
    <property type="evidence" value="ECO:0007669"/>
    <property type="project" value="InterPro"/>
</dbReference>
<dbReference type="Pfam" id="PF18876">
    <property type="entry name" value="AFF4_CHD"/>
    <property type="match status" value="2"/>
</dbReference>
<comment type="subcellular location">
    <subcellularLocation>
        <location evidence="1">Nucleus</location>
    </subcellularLocation>
</comment>
<evidence type="ECO:0000256" key="2">
    <source>
        <dbReference type="ARBA" id="ARBA00007354"/>
    </source>
</evidence>
<evidence type="ECO:0000259" key="13">
    <source>
        <dbReference type="Pfam" id="PF18876"/>
    </source>
</evidence>
<evidence type="ECO:0000313" key="15">
    <source>
        <dbReference type="Proteomes" id="UP000094527"/>
    </source>
</evidence>
<comment type="function">
    <text evidence="11">Has a role in transcriptional regulation. Acts in parallel with the Ras/MAPK and the PI3K/PKB pathways in the control of cell identity and cellular growth. Essential for regulation of the cytoskeleton and cell growth but not for cell proliferation or growth rate. Required specifically for the microtubule-based basal transport of lipid droplets. Plays a partially redundant function downstream of Raf in cell fate specification in the developing eye. Pair-rule protein that regulates embryonic cellularization, gastrulation and segmentation.</text>
</comment>
<reference evidence="14 15" key="1">
    <citation type="journal article" date="2016" name="Genome Biol. Evol.">
        <title>Gene Family Evolution Reflects Adaptation to Soil Environmental Stressors in the Genome of the Collembolan Orchesella cincta.</title>
        <authorList>
            <person name="Faddeeva-Vakhrusheva A."/>
            <person name="Derks M.F."/>
            <person name="Anvar S.Y."/>
            <person name="Agamennone V."/>
            <person name="Suring W."/>
            <person name="Smit S."/>
            <person name="van Straalen N.M."/>
            <person name="Roelofs D."/>
        </authorList>
    </citation>
    <scope>NUCLEOTIDE SEQUENCE [LARGE SCALE GENOMIC DNA]</scope>
    <source>
        <tissue evidence="14">Mixed pool</tissue>
    </source>
</reference>
<dbReference type="EMBL" id="LJIJ01002618">
    <property type="protein sequence ID" value="ODM89475.1"/>
    <property type="molecule type" value="Genomic_DNA"/>
</dbReference>
<feature type="non-terminal residue" evidence="14">
    <location>
        <position position="226"/>
    </location>
</feature>
<name>A0A1D2M922_ORCCI</name>
<evidence type="ECO:0000256" key="1">
    <source>
        <dbReference type="ARBA" id="ARBA00004123"/>
    </source>
</evidence>
<proteinExistence type="inferred from homology"/>
<comment type="similarity">
    <text evidence="2">Belongs to the AF4 family.</text>
</comment>
<keyword evidence="7" id="KW-0805">Transcription regulation</keyword>